<dbReference type="Gene3D" id="1.20.1170.10">
    <property type="match status" value="1"/>
</dbReference>
<evidence type="ECO:0000313" key="2">
    <source>
        <dbReference type="Proteomes" id="UP000182332"/>
    </source>
</evidence>
<gene>
    <name evidence="1" type="ORF">SAMN05216197_106130</name>
</gene>
<evidence type="ECO:0000313" key="1">
    <source>
        <dbReference type="EMBL" id="SET09852.1"/>
    </source>
</evidence>
<dbReference type="AlphaFoldDB" id="A0A1I0BSA6"/>
<evidence type="ECO:0008006" key="3">
    <source>
        <dbReference type="Google" id="ProtNLM"/>
    </source>
</evidence>
<organism evidence="1 2">
    <name type="scientific">Pseudomonas graminis</name>
    <dbReference type="NCBI Taxonomy" id="158627"/>
    <lineage>
        <taxon>Bacteria</taxon>
        <taxon>Pseudomonadati</taxon>
        <taxon>Pseudomonadota</taxon>
        <taxon>Gammaproteobacteria</taxon>
        <taxon>Pseudomonadales</taxon>
        <taxon>Pseudomonadaceae</taxon>
        <taxon>Pseudomonas</taxon>
    </lineage>
</organism>
<dbReference type="CDD" id="cd22657">
    <property type="entry name" value="ClyA_XaxA-like"/>
    <property type="match status" value="1"/>
</dbReference>
<dbReference type="Proteomes" id="UP000182332">
    <property type="component" value="Unassembled WGS sequence"/>
</dbReference>
<sequence length="395" mass="44355">MSQSEQDLITVAATAPEALFSSSVATPETDTRDTGLILTKDQIKSLKKYEIAGLALPTELKDVIAYLGYESGAGKGLEATDFQETFQLVNGHARLWNPLRTDMLTVNTKLAVFAGSVGTYHEAMEDVFKSIKALELVDEHGINTLEDLRKFEINSGITFPDIKALDRSDLGYFLDQILEKIKEQAIEATRIKERLKKFGEALDGEVLGDIKQKLSLMDNHSVGSEIKALQVKIDERSMTIDEKNKEYKELVMQAVGSVFGNLAMLIYSSVEAEKIRKERNRLSNEQEKDIALMDQKNRILASLGRVRMDFQNLDLVVIDADIATKNLITVWNSLHTFIAASATEIKGIHDGLSMRRFRNQFNLVVKPWETIKVDAKKLEDVFAAADREFKEEYGV</sequence>
<dbReference type="EMBL" id="FOHW01000006">
    <property type="protein sequence ID" value="SET09852.1"/>
    <property type="molecule type" value="Genomic_DNA"/>
</dbReference>
<proteinExistence type="predicted"/>
<protein>
    <recommendedName>
        <fullName evidence="3">Alpha-xenorhabdolysin family binary toxin subunit A</fullName>
    </recommendedName>
</protein>
<dbReference type="NCBIfam" id="NF033928">
    <property type="entry name" value="alph_xenorhab_A"/>
    <property type="match status" value="1"/>
</dbReference>
<accession>A0A1I0BSA6</accession>
<name>A0A1I0BSA6_9PSED</name>
<dbReference type="RefSeq" id="WP_074886566.1">
    <property type="nucleotide sequence ID" value="NZ_FOHW01000006.1"/>
</dbReference>
<dbReference type="SUPFAM" id="SSF58100">
    <property type="entry name" value="Bacterial hemolysins"/>
    <property type="match status" value="1"/>
</dbReference>
<reference evidence="1 2" key="1">
    <citation type="submission" date="2016-10" db="EMBL/GenBank/DDBJ databases">
        <authorList>
            <person name="de Groot N.N."/>
        </authorList>
    </citation>
    <scope>NUCLEOTIDE SEQUENCE [LARGE SCALE GENOMIC DNA]</scope>
    <source>
        <strain evidence="1 2">DSM 11363</strain>
    </source>
</reference>
<dbReference type="OrthoDB" id="6937673at2"/>